<reference evidence="8 9" key="1">
    <citation type="submission" date="2023-12" db="EMBL/GenBank/DDBJ databases">
        <title>Pseudomonas sp. T5W1.</title>
        <authorList>
            <person name="Maltman C."/>
        </authorList>
    </citation>
    <scope>NUCLEOTIDE SEQUENCE [LARGE SCALE GENOMIC DNA]</scope>
    <source>
        <strain evidence="8 9">T5W1</strain>
    </source>
</reference>
<dbReference type="PIRSF" id="PIRSF006809">
    <property type="entry name" value="GTP-binding_hflX_prd"/>
    <property type="match status" value="1"/>
</dbReference>
<comment type="subcellular location">
    <subcellularLocation>
        <location evidence="5">Cytoplasm</location>
    </subcellularLocation>
    <text evidence="5">May associate with membranes.</text>
</comment>
<feature type="domain" description="Hflx-type G" evidence="7">
    <location>
        <begin position="199"/>
        <end position="366"/>
    </location>
</feature>
<dbReference type="CDD" id="cd01878">
    <property type="entry name" value="HflX"/>
    <property type="match status" value="1"/>
</dbReference>
<dbReference type="Pfam" id="PF13167">
    <property type="entry name" value="GTP-bdg_N"/>
    <property type="match status" value="1"/>
</dbReference>
<keyword evidence="8" id="KW-0378">Hydrolase</keyword>
<dbReference type="NCBIfam" id="TIGR03156">
    <property type="entry name" value="GTP_HflX"/>
    <property type="match status" value="1"/>
</dbReference>
<dbReference type="InterPro" id="IPR042108">
    <property type="entry name" value="GTPase_HflX_N_sf"/>
</dbReference>
<comment type="similarity">
    <text evidence="5">Belongs to the TRAFAC class OBG-HflX-like GTPase superfamily. HflX GTPase family.</text>
</comment>
<dbReference type="Gene3D" id="6.10.250.2860">
    <property type="match status" value="1"/>
</dbReference>
<dbReference type="Gene3D" id="3.40.50.300">
    <property type="entry name" value="P-loop containing nucleotide triphosphate hydrolases"/>
    <property type="match status" value="1"/>
</dbReference>
<evidence type="ECO:0000256" key="3">
    <source>
        <dbReference type="ARBA" id="ARBA00022842"/>
    </source>
</evidence>
<dbReference type="GO" id="GO:0016787">
    <property type="term" value="F:hydrolase activity"/>
    <property type="evidence" value="ECO:0007669"/>
    <property type="project" value="UniProtKB-KW"/>
</dbReference>
<comment type="caution">
    <text evidence="8">The sequence shown here is derived from an EMBL/GenBank/DDBJ whole genome shotgun (WGS) entry which is preliminary data.</text>
</comment>
<dbReference type="Gene3D" id="3.40.50.11060">
    <property type="entry name" value="GTPase HflX, N-terminal domain"/>
    <property type="match status" value="1"/>
</dbReference>
<evidence type="ECO:0000256" key="6">
    <source>
        <dbReference type="SAM" id="Coils"/>
    </source>
</evidence>
<keyword evidence="4 5" id="KW-0342">GTP-binding</keyword>
<dbReference type="Pfam" id="PF16360">
    <property type="entry name" value="GTP-bdg_M"/>
    <property type="match status" value="1"/>
</dbReference>
<keyword evidence="2 5" id="KW-0547">Nucleotide-binding</keyword>
<dbReference type="Pfam" id="PF01926">
    <property type="entry name" value="MMR_HSR1"/>
    <property type="match status" value="1"/>
</dbReference>
<evidence type="ECO:0000256" key="1">
    <source>
        <dbReference type="ARBA" id="ARBA00022723"/>
    </source>
</evidence>
<dbReference type="PANTHER" id="PTHR10229">
    <property type="entry name" value="GTP-BINDING PROTEIN HFLX"/>
    <property type="match status" value="1"/>
</dbReference>
<protein>
    <recommendedName>
        <fullName evidence="5">GTPase HflX</fullName>
    </recommendedName>
    <alternativeName>
        <fullName evidence="5">GTP-binding protein HflX</fullName>
    </alternativeName>
</protein>
<keyword evidence="5" id="KW-0963">Cytoplasm</keyword>
<evidence type="ECO:0000313" key="8">
    <source>
        <dbReference type="EMBL" id="MEA1606638.1"/>
    </source>
</evidence>
<comment type="function">
    <text evidence="5">GTPase that associates with the 50S ribosomal subunit and may have a role during protein synthesis or ribosome biogenesis.</text>
</comment>
<evidence type="ECO:0000256" key="5">
    <source>
        <dbReference type="HAMAP-Rule" id="MF_00900"/>
    </source>
</evidence>
<dbReference type="HAMAP" id="MF_00900">
    <property type="entry name" value="GTPase_HflX"/>
    <property type="match status" value="1"/>
</dbReference>
<gene>
    <name evidence="5 8" type="primary">hflX</name>
    <name evidence="8" type="ORF">SOP97_12545</name>
</gene>
<dbReference type="InterPro" id="IPR035647">
    <property type="entry name" value="EFG_III/V"/>
</dbReference>
<dbReference type="EMBL" id="JAYEET010000039">
    <property type="protein sequence ID" value="MEA1606638.1"/>
    <property type="molecule type" value="Genomic_DNA"/>
</dbReference>
<organism evidence="8 9">
    <name type="scientific">Pseudomonas spirodelae</name>
    <dbReference type="NCBI Taxonomy" id="3101751"/>
    <lineage>
        <taxon>Bacteria</taxon>
        <taxon>Pseudomonadati</taxon>
        <taxon>Pseudomonadota</taxon>
        <taxon>Gammaproteobacteria</taxon>
        <taxon>Pseudomonadales</taxon>
        <taxon>Pseudomonadaceae</taxon>
        <taxon>Pseudomonas</taxon>
    </lineage>
</organism>
<dbReference type="InterPro" id="IPR006073">
    <property type="entry name" value="GTP-bd"/>
</dbReference>
<dbReference type="PANTHER" id="PTHR10229:SF0">
    <property type="entry name" value="GTP-BINDING PROTEIN 6-RELATED"/>
    <property type="match status" value="1"/>
</dbReference>
<dbReference type="Proteomes" id="UP001292571">
    <property type="component" value="Unassembled WGS sequence"/>
</dbReference>
<feature type="coiled-coil region" evidence="6">
    <location>
        <begin position="165"/>
        <end position="192"/>
    </location>
</feature>
<evidence type="ECO:0000256" key="2">
    <source>
        <dbReference type="ARBA" id="ARBA00022741"/>
    </source>
</evidence>
<keyword evidence="1" id="KW-0479">Metal-binding</keyword>
<keyword evidence="9" id="KW-1185">Reference proteome</keyword>
<name>A0ABU5PAT9_9PSED</name>
<accession>A0ABU5PAT9</accession>
<dbReference type="RefSeq" id="WP_274087235.1">
    <property type="nucleotide sequence ID" value="NZ_JAYEET010000039.1"/>
</dbReference>
<dbReference type="SUPFAM" id="SSF52540">
    <property type="entry name" value="P-loop containing nucleoside triphosphate hydrolases"/>
    <property type="match status" value="1"/>
</dbReference>
<dbReference type="PRINTS" id="PR00326">
    <property type="entry name" value="GTP1OBG"/>
</dbReference>
<dbReference type="InterPro" id="IPR027417">
    <property type="entry name" value="P-loop_NTPase"/>
</dbReference>
<comment type="subunit">
    <text evidence="5">Monomer. Associates with the 50S ribosomal subunit.</text>
</comment>
<evidence type="ECO:0000256" key="4">
    <source>
        <dbReference type="ARBA" id="ARBA00023134"/>
    </source>
</evidence>
<keyword evidence="3" id="KW-0460">Magnesium</keyword>
<proteinExistence type="inferred from homology"/>
<dbReference type="NCBIfam" id="NF008280">
    <property type="entry name" value="PRK11058.1"/>
    <property type="match status" value="1"/>
</dbReference>
<dbReference type="InterPro" id="IPR032305">
    <property type="entry name" value="GTP-bd_M"/>
</dbReference>
<sequence length="433" mass="48857">MFFERHEGGDRAILVHLDGQNSEAREDPQEFQELALSAGAETVAFFSIPSNRLTAKYLIGSGKVEELRDQVKACEADLVIFNHVLTPSQERNLERAFECRVLDRTGLILDIFAQRARTHEGKLQVELAQLDHMSTRLVRGWTHLERQKGGIGLRGPGETQLETDRRLLRVRIRQIKQKLEKVRSQRDQARRGRQRADIPSVSLVGYTNAGKSTLFNALTSSEVYAADQLFATLDPTLRRLDLDDLGPIVLADTVGFIRHLPHKLVEAFRATLEESSNSDLLLHVIDSHEPERDQQIEQVLAVLGEIGAQDLPMLEVYNKLDLLEGVEPQIQRDADGKPQRVWLSARDGRGLPLLRQAIAELLGDDLFVGTLQLPQRLARMRAQFFDLGVVQSESYSEDGSSLLAVRLPRIELNRLVSRAGLEPQEFIEQHTLQ</sequence>
<dbReference type="PROSITE" id="PS51705">
    <property type="entry name" value="G_HFLX"/>
    <property type="match status" value="1"/>
</dbReference>
<dbReference type="InterPro" id="IPR030394">
    <property type="entry name" value="G_HFLX_dom"/>
</dbReference>
<dbReference type="SUPFAM" id="SSF54980">
    <property type="entry name" value="EF-G C-terminal domain-like"/>
    <property type="match status" value="1"/>
</dbReference>
<keyword evidence="6" id="KW-0175">Coiled coil</keyword>
<evidence type="ECO:0000313" key="9">
    <source>
        <dbReference type="Proteomes" id="UP001292571"/>
    </source>
</evidence>
<evidence type="ECO:0000259" key="7">
    <source>
        <dbReference type="PROSITE" id="PS51705"/>
    </source>
</evidence>
<dbReference type="InterPro" id="IPR016496">
    <property type="entry name" value="GTPase_HflX"/>
</dbReference>
<dbReference type="InterPro" id="IPR025121">
    <property type="entry name" value="GTPase_HflX_N"/>
</dbReference>